<keyword evidence="3" id="KW-1133">Transmembrane helix</keyword>
<evidence type="ECO:0000256" key="1">
    <source>
        <dbReference type="ARBA" id="ARBA00023015"/>
    </source>
</evidence>
<feature type="transmembrane region" description="Helical" evidence="3">
    <location>
        <begin position="208"/>
        <end position="226"/>
    </location>
</feature>
<dbReference type="EMBL" id="JBHUKU010000028">
    <property type="protein sequence ID" value="MFD2465115.1"/>
    <property type="molecule type" value="Genomic_DNA"/>
</dbReference>
<organism evidence="4 5">
    <name type="scientific">Amycolatopsis samaneae</name>
    <dbReference type="NCBI Taxonomy" id="664691"/>
    <lineage>
        <taxon>Bacteria</taxon>
        <taxon>Bacillati</taxon>
        <taxon>Actinomycetota</taxon>
        <taxon>Actinomycetes</taxon>
        <taxon>Pseudonocardiales</taxon>
        <taxon>Pseudonocardiaceae</taxon>
        <taxon>Amycolatopsis</taxon>
    </lineage>
</organism>
<reference evidence="5" key="1">
    <citation type="journal article" date="2019" name="Int. J. Syst. Evol. Microbiol.">
        <title>The Global Catalogue of Microorganisms (GCM) 10K type strain sequencing project: providing services to taxonomists for standard genome sequencing and annotation.</title>
        <authorList>
            <consortium name="The Broad Institute Genomics Platform"/>
            <consortium name="The Broad Institute Genome Sequencing Center for Infectious Disease"/>
            <person name="Wu L."/>
            <person name="Ma J."/>
        </authorList>
    </citation>
    <scope>NUCLEOTIDE SEQUENCE [LARGE SCALE GENOMIC DNA]</scope>
    <source>
        <strain evidence="5">CGMCC 4.7643</strain>
    </source>
</reference>
<keyword evidence="3" id="KW-0472">Membrane</keyword>
<evidence type="ECO:0000313" key="4">
    <source>
        <dbReference type="EMBL" id="MFD2465115.1"/>
    </source>
</evidence>
<dbReference type="RefSeq" id="WP_345398930.1">
    <property type="nucleotide sequence ID" value="NZ_BAABHG010000010.1"/>
</dbReference>
<feature type="transmembrane region" description="Helical" evidence="3">
    <location>
        <begin position="116"/>
        <end position="134"/>
    </location>
</feature>
<accession>A0ABW5GW46</accession>
<comment type="caution">
    <text evidence="4">The sequence shown here is derived from an EMBL/GenBank/DDBJ whole genome shotgun (WGS) entry which is preliminary data.</text>
</comment>
<keyword evidence="5" id="KW-1185">Reference proteome</keyword>
<feature type="transmembrane region" description="Helical" evidence="3">
    <location>
        <begin position="82"/>
        <end position="104"/>
    </location>
</feature>
<feature type="transmembrane region" description="Helical" evidence="3">
    <location>
        <begin position="155"/>
        <end position="175"/>
    </location>
</feature>
<dbReference type="InterPro" id="IPR041916">
    <property type="entry name" value="Anti_sigma_zinc_sf"/>
</dbReference>
<keyword evidence="1" id="KW-0805">Transcription regulation</keyword>
<evidence type="ECO:0000256" key="3">
    <source>
        <dbReference type="SAM" id="Phobius"/>
    </source>
</evidence>
<gene>
    <name evidence="4" type="ORF">ACFSYJ_41310</name>
</gene>
<feature type="transmembrane region" description="Helical" evidence="3">
    <location>
        <begin position="181"/>
        <end position="201"/>
    </location>
</feature>
<dbReference type="Proteomes" id="UP001597419">
    <property type="component" value="Unassembled WGS sequence"/>
</dbReference>
<protein>
    <submittedName>
        <fullName evidence="4">Zf-HC2 domain-containing protein</fullName>
    </submittedName>
</protein>
<evidence type="ECO:0000256" key="2">
    <source>
        <dbReference type="ARBA" id="ARBA00023163"/>
    </source>
</evidence>
<keyword evidence="3" id="KW-0812">Transmembrane</keyword>
<sequence length="267" mass="28698">MNAEHASAALITRYVRGEDLADDVVWALESHLETCAACRGALAEVDTPGTLSALESVWTRLEPELAQTAPAPRRRAAWLRTWVTPVMLPWLLMALLVIVAAVAMDRMWRGDGGISFVRLCAPVLPVLGVAAAWTRGVDPAYELIAATPKAGLYLVLRRTTAVLAVVFPLLLIAQWLTGSAIAMTLLPGLAFTSGTLALGGIIGMARAAYTLIGLWAAIVVLPTVAFQREASLLGEQWVPLWATVLAVTAVIVVLRRGAFTRLSARRW</sequence>
<name>A0ABW5GW46_9PSEU</name>
<proteinExistence type="predicted"/>
<dbReference type="Gene3D" id="1.10.10.1320">
    <property type="entry name" value="Anti-sigma factor, zinc-finger domain"/>
    <property type="match status" value="1"/>
</dbReference>
<keyword evidence="2" id="KW-0804">Transcription</keyword>
<evidence type="ECO:0000313" key="5">
    <source>
        <dbReference type="Proteomes" id="UP001597419"/>
    </source>
</evidence>
<feature type="transmembrane region" description="Helical" evidence="3">
    <location>
        <begin position="238"/>
        <end position="258"/>
    </location>
</feature>